<accession>A0A914XVB4</accession>
<keyword evidence="1" id="KW-1185">Reference proteome</keyword>
<dbReference type="Proteomes" id="UP000887577">
    <property type="component" value="Unplaced"/>
</dbReference>
<proteinExistence type="predicted"/>
<evidence type="ECO:0000313" key="1">
    <source>
        <dbReference type="Proteomes" id="UP000887577"/>
    </source>
</evidence>
<dbReference type="SUPFAM" id="SSF47095">
    <property type="entry name" value="HMG-box"/>
    <property type="match status" value="1"/>
</dbReference>
<sequence>MIITNFRFTNILFNKIKPQKLSTAATASFPSSISKRLPTVYNPPTTFSIYIQENIKKNSLTKLEFSRLSKQWKLLSDEEKERFTTLQKLKASEKLEEFHQLPKHEQNQKLQEHHEKQIQIILFRFFDKTDYPNCPLSIFDVYRRSIEPGKFSLNEIQEHFEELFDDEMKIYMNKFTHEMHEYHLAVKKWKQTHGHKFNVLKKKLHSSQKS</sequence>
<dbReference type="InterPro" id="IPR036910">
    <property type="entry name" value="HMG_box_dom_sf"/>
</dbReference>
<reference evidence="2" key="1">
    <citation type="submission" date="2022-11" db="UniProtKB">
        <authorList>
            <consortium name="WormBaseParasite"/>
        </authorList>
    </citation>
    <scope>IDENTIFICATION</scope>
</reference>
<organism evidence="1 2">
    <name type="scientific">Panagrolaimus superbus</name>
    <dbReference type="NCBI Taxonomy" id="310955"/>
    <lineage>
        <taxon>Eukaryota</taxon>
        <taxon>Metazoa</taxon>
        <taxon>Ecdysozoa</taxon>
        <taxon>Nematoda</taxon>
        <taxon>Chromadorea</taxon>
        <taxon>Rhabditida</taxon>
        <taxon>Tylenchina</taxon>
        <taxon>Panagrolaimomorpha</taxon>
        <taxon>Panagrolaimoidea</taxon>
        <taxon>Panagrolaimidae</taxon>
        <taxon>Panagrolaimus</taxon>
    </lineage>
</organism>
<dbReference type="AlphaFoldDB" id="A0A914XVB4"/>
<dbReference type="WBParaSite" id="PSU_v2.g10482.t1">
    <property type="protein sequence ID" value="PSU_v2.g10482.t1"/>
    <property type="gene ID" value="PSU_v2.g10482"/>
</dbReference>
<dbReference type="CDD" id="cd00084">
    <property type="entry name" value="HMG-box_SF"/>
    <property type="match status" value="1"/>
</dbReference>
<protein>
    <submittedName>
        <fullName evidence="2">HMG box domain-containing protein</fullName>
    </submittedName>
</protein>
<evidence type="ECO:0000313" key="2">
    <source>
        <dbReference type="WBParaSite" id="PSU_v2.g10482.t1"/>
    </source>
</evidence>
<dbReference type="Gene3D" id="1.10.30.10">
    <property type="entry name" value="High mobility group box domain"/>
    <property type="match status" value="1"/>
</dbReference>
<name>A0A914XVB4_9BILA</name>